<dbReference type="Gene3D" id="2.40.340.10">
    <property type="entry name" value="MoeA, C-terminal, domain IV"/>
    <property type="match status" value="1"/>
</dbReference>
<dbReference type="InterPro" id="IPR005110">
    <property type="entry name" value="MoeA_linker/N"/>
</dbReference>
<name>A0A2W7HVY8_9PROT</name>
<dbReference type="GO" id="GO:0005829">
    <property type="term" value="C:cytosol"/>
    <property type="evidence" value="ECO:0007669"/>
    <property type="project" value="TreeGrafter"/>
</dbReference>
<keyword evidence="9" id="KW-1185">Reference proteome</keyword>
<dbReference type="Pfam" id="PF00994">
    <property type="entry name" value="MoCF_biosynth"/>
    <property type="match status" value="1"/>
</dbReference>
<dbReference type="InterPro" id="IPR005111">
    <property type="entry name" value="MoeA_C_domain_IV"/>
</dbReference>
<dbReference type="SUPFAM" id="SSF63882">
    <property type="entry name" value="MoeA N-terminal region -like"/>
    <property type="match status" value="1"/>
</dbReference>
<dbReference type="EMBL" id="QKYU01000033">
    <property type="protein sequence ID" value="PZW38911.1"/>
    <property type="molecule type" value="Genomic_DNA"/>
</dbReference>
<proteinExistence type="inferred from homology"/>
<dbReference type="Pfam" id="PF03454">
    <property type="entry name" value="MoeA_C"/>
    <property type="match status" value="1"/>
</dbReference>
<organism evidence="8 9">
    <name type="scientific">Humitalea rosea</name>
    <dbReference type="NCBI Taxonomy" id="990373"/>
    <lineage>
        <taxon>Bacteria</taxon>
        <taxon>Pseudomonadati</taxon>
        <taxon>Pseudomonadota</taxon>
        <taxon>Alphaproteobacteria</taxon>
        <taxon>Acetobacterales</taxon>
        <taxon>Roseomonadaceae</taxon>
        <taxon>Humitalea</taxon>
    </lineage>
</organism>
<comment type="cofactor">
    <cofactor evidence="6">
        <name>Mg(2+)</name>
        <dbReference type="ChEBI" id="CHEBI:18420"/>
    </cofactor>
</comment>
<dbReference type="Pfam" id="PF03453">
    <property type="entry name" value="MoeA_N"/>
    <property type="match status" value="1"/>
</dbReference>
<accession>A0A2W7HVY8</accession>
<evidence type="ECO:0000256" key="2">
    <source>
        <dbReference type="ARBA" id="ARBA00005046"/>
    </source>
</evidence>
<evidence type="ECO:0000256" key="4">
    <source>
        <dbReference type="ARBA" id="ARBA00023150"/>
    </source>
</evidence>
<reference evidence="8 9" key="1">
    <citation type="submission" date="2018-06" db="EMBL/GenBank/DDBJ databases">
        <title>Genomic Encyclopedia of Archaeal and Bacterial Type Strains, Phase II (KMG-II): from individual species to whole genera.</title>
        <authorList>
            <person name="Goeker M."/>
        </authorList>
    </citation>
    <scope>NUCLEOTIDE SEQUENCE [LARGE SCALE GENOMIC DNA]</scope>
    <source>
        <strain evidence="8 9">DSM 24525</strain>
    </source>
</reference>
<comment type="catalytic activity">
    <reaction evidence="5">
        <text>adenylyl-molybdopterin + molybdate = Mo-molybdopterin + AMP + H(+)</text>
        <dbReference type="Rhea" id="RHEA:35047"/>
        <dbReference type="ChEBI" id="CHEBI:15378"/>
        <dbReference type="ChEBI" id="CHEBI:36264"/>
        <dbReference type="ChEBI" id="CHEBI:62727"/>
        <dbReference type="ChEBI" id="CHEBI:71302"/>
        <dbReference type="ChEBI" id="CHEBI:456215"/>
        <dbReference type="EC" id="2.10.1.1"/>
    </reaction>
</comment>
<keyword evidence="6" id="KW-0479">Metal-binding</keyword>
<protein>
    <recommendedName>
        <fullName evidence="6">Molybdopterin molybdenumtransferase</fullName>
        <ecNumber evidence="6">2.10.1.1</ecNumber>
    </recommendedName>
</protein>
<comment type="function">
    <text evidence="1 6">Catalyzes the insertion of molybdate into adenylated molybdopterin with the concomitant release of AMP.</text>
</comment>
<dbReference type="SMART" id="SM00852">
    <property type="entry name" value="MoCF_biosynth"/>
    <property type="match status" value="1"/>
</dbReference>
<dbReference type="OrthoDB" id="9804758at2"/>
<comment type="caution">
    <text evidence="8">The sequence shown here is derived from an EMBL/GenBank/DDBJ whole genome shotgun (WGS) entry which is preliminary data.</text>
</comment>
<evidence type="ECO:0000256" key="1">
    <source>
        <dbReference type="ARBA" id="ARBA00002901"/>
    </source>
</evidence>
<dbReference type="SUPFAM" id="SSF53218">
    <property type="entry name" value="Molybdenum cofactor biosynthesis proteins"/>
    <property type="match status" value="1"/>
</dbReference>
<dbReference type="NCBIfam" id="TIGR00177">
    <property type="entry name" value="molyb_syn"/>
    <property type="match status" value="1"/>
</dbReference>
<dbReference type="InterPro" id="IPR038987">
    <property type="entry name" value="MoeA-like"/>
</dbReference>
<dbReference type="Gene3D" id="2.170.190.11">
    <property type="entry name" value="Molybdopterin biosynthesis moea protein, domain 3"/>
    <property type="match status" value="1"/>
</dbReference>
<evidence type="ECO:0000313" key="8">
    <source>
        <dbReference type="EMBL" id="PZW38911.1"/>
    </source>
</evidence>
<dbReference type="NCBIfam" id="NF045515">
    <property type="entry name" value="Glp_gephyrin"/>
    <property type="match status" value="1"/>
</dbReference>
<evidence type="ECO:0000313" key="9">
    <source>
        <dbReference type="Proteomes" id="UP000249688"/>
    </source>
</evidence>
<dbReference type="GO" id="GO:0046872">
    <property type="term" value="F:metal ion binding"/>
    <property type="evidence" value="ECO:0007669"/>
    <property type="project" value="UniProtKB-UniRule"/>
</dbReference>
<dbReference type="InterPro" id="IPR036425">
    <property type="entry name" value="MoaB/Mog-like_dom_sf"/>
</dbReference>
<dbReference type="GO" id="GO:0006777">
    <property type="term" value="P:Mo-molybdopterin cofactor biosynthetic process"/>
    <property type="evidence" value="ECO:0007669"/>
    <property type="project" value="UniProtKB-UniRule"/>
</dbReference>
<dbReference type="Proteomes" id="UP000249688">
    <property type="component" value="Unassembled WGS sequence"/>
</dbReference>
<comment type="pathway">
    <text evidence="2 6">Cofactor biosynthesis; molybdopterin biosynthesis.</text>
</comment>
<dbReference type="RefSeq" id="WP_111400255.1">
    <property type="nucleotide sequence ID" value="NZ_QKYU01000033.1"/>
</dbReference>
<evidence type="ECO:0000256" key="6">
    <source>
        <dbReference type="RuleBase" id="RU365090"/>
    </source>
</evidence>
<feature type="domain" description="MoaB/Mog" evidence="7">
    <location>
        <begin position="187"/>
        <end position="325"/>
    </location>
</feature>
<evidence type="ECO:0000256" key="3">
    <source>
        <dbReference type="ARBA" id="ARBA00010763"/>
    </source>
</evidence>
<dbReference type="UniPathway" id="UPA00344"/>
<dbReference type="InterPro" id="IPR001453">
    <property type="entry name" value="MoaB/Mog_dom"/>
</dbReference>
<dbReference type="PANTHER" id="PTHR10192:SF5">
    <property type="entry name" value="GEPHYRIN"/>
    <property type="match status" value="1"/>
</dbReference>
<dbReference type="SUPFAM" id="SSF63867">
    <property type="entry name" value="MoeA C-terminal domain-like"/>
    <property type="match status" value="1"/>
</dbReference>
<dbReference type="PANTHER" id="PTHR10192">
    <property type="entry name" value="MOLYBDOPTERIN BIOSYNTHESIS PROTEIN"/>
    <property type="match status" value="1"/>
</dbReference>
<dbReference type="InterPro" id="IPR036135">
    <property type="entry name" value="MoeA_linker/N_sf"/>
</dbReference>
<keyword evidence="4 6" id="KW-0501">Molybdenum cofactor biosynthesis</keyword>
<dbReference type="Gene3D" id="3.40.980.10">
    <property type="entry name" value="MoaB/Mog-like domain"/>
    <property type="match status" value="1"/>
</dbReference>
<dbReference type="Gene3D" id="3.90.105.10">
    <property type="entry name" value="Molybdopterin biosynthesis moea protein, domain 2"/>
    <property type="match status" value="1"/>
</dbReference>
<dbReference type="GO" id="GO:0061599">
    <property type="term" value="F:molybdopterin molybdotransferase activity"/>
    <property type="evidence" value="ECO:0007669"/>
    <property type="project" value="UniProtKB-UniRule"/>
</dbReference>
<comment type="similarity">
    <text evidence="3 6">Belongs to the MoeA family.</text>
</comment>
<evidence type="ECO:0000259" key="7">
    <source>
        <dbReference type="SMART" id="SM00852"/>
    </source>
</evidence>
<keyword evidence="6" id="KW-0808">Transferase</keyword>
<sequence length="440" mass="45548">MNAISPGFGCTLGTMTFGAALDRVLGLAPAPLPAETIGLPDCVGRVLAEPFRAASDLPRFDQSAMDGYAVRVEGLTPGAWLPVTGRSAAGEAPACLAVGEVCRILTGAVLPAGADAVIAQESIRRRGDLIEVANIPDIGTNIRRRGEDMRVGQALIPEGTLLDWRHIAVFAAQGASTVPVRRRPRITLVSSGRELRAAGQTLAPGQIHDSNLPMLVALLRASGAVVRPVAIVADDAAAMRAALRSAALDADLVITTAGISVGDEDHVRDAVHEIGGDLAVLSVAMKPGKPLAAGRLGDAVFIGLPGNPMAALAGAIAFVRPLLARMMGLAPAPVIRAHAGFTTRRKPGRTEFIPVRIRQRDACLWAERVGPDGSGRLAPLLEATGFAVLAAQDADTRHGTLLDVLPLMLGPHDLLDGRTAALPLPAQGFEALARHGVAAS</sequence>
<gene>
    <name evidence="8" type="ORF">C8P66_13327</name>
</gene>
<keyword evidence="6" id="KW-0500">Molybdenum</keyword>
<dbReference type="InterPro" id="IPR036688">
    <property type="entry name" value="MoeA_C_domain_IV_sf"/>
</dbReference>
<keyword evidence="6" id="KW-0460">Magnesium</keyword>
<dbReference type="CDD" id="cd00887">
    <property type="entry name" value="MoeA"/>
    <property type="match status" value="1"/>
</dbReference>
<dbReference type="AlphaFoldDB" id="A0A2W7HVY8"/>
<dbReference type="EC" id="2.10.1.1" evidence="6"/>
<evidence type="ECO:0000256" key="5">
    <source>
        <dbReference type="ARBA" id="ARBA00047317"/>
    </source>
</evidence>